<comment type="similarity">
    <text evidence="1">Belongs to the DNA mismatch repair MutL/HexB family.</text>
</comment>
<feature type="region of interest" description="Disordered" evidence="3">
    <location>
        <begin position="359"/>
        <end position="388"/>
    </location>
</feature>
<dbReference type="Pfam" id="PF01119">
    <property type="entry name" value="DNA_mis_repair"/>
    <property type="match status" value="1"/>
</dbReference>
<keyword evidence="5" id="KW-0067">ATP-binding</keyword>
<evidence type="ECO:0000313" key="6">
    <source>
        <dbReference type="Proteomes" id="UP001139887"/>
    </source>
</evidence>
<dbReference type="InterPro" id="IPR014762">
    <property type="entry name" value="DNA_mismatch_repair_CS"/>
</dbReference>
<dbReference type="AlphaFoldDB" id="A0A9W8I7I7"/>
<dbReference type="Proteomes" id="UP001139887">
    <property type="component" value="Unassembled WGS sequence"/>
</dbReference>
<proteinExistence type="inferred from homology"/>
<dbReference type="SUPFAM" id="SSF55874">
    <property type="entry name" value="ATPase domain of HSP90 chaperone/DNA topoisomerase II/histidine kinase"/>
    <property type="match status" value="1"/>
</dbReference>
<organism evidence="5 6">
    <name type="scientific">Coemansia brasiliensis</name>
    <dbReference type="NCBI Taxonomy" id="2650707"/>
    <lineage>
        <taxon>Eukaryota</taxon>
        <taxon>Fungi</taxon>
        <taxon>Fungi incertae sedis</taxon>
        <taxon>Zoopagomycota</taxon>
        <taxon>Kickxellomycotina</taxon>
        <taxon>Kickxellomycetes</taxon>
        <taxon>Kickxellales</taxon>
        <taxon>Kickxellaceae</taxon>
        <taxon>Coemansia</taxon>
    </lineage>
</organism>
<dbReference type="InterPro" id="IPR014721">
    <property type="entry name" value="Ribsml_uS5_D2-typ_fold_subgr"/>
</dbReference>
<dbReference type="InterPro" id="IPR002099">
    <property type="entry name" value="MutL/Mlh/PMS"/>
</dbReference>
<accession>A0A9W8I7I7</accession>
<dbReference type="PANTHER" id="PTHR10073:SF52">
    <property type="entry name" value="MISMATCH REPAIR ENDONUCLEASE PMS2"/>
    <property type="match status" value="1"/>
</dbReference>
<dbReference type="InterPro" id="IPR020568">
    <property type="entry name" value="Ribosomal_Su5_D2-typ_SF"/>
</dbReference>
<dbReference type="InterPro" id="IPR036890">
    <property type="entry name" value="HATPase_C_sf"/>
</dbReference>
<evidence type="ECO:0000313" key="5">
    <source>
        <dbReference type="EMBL" id="KAJ2845262.1"/>
    </source>
</evidence>
<dbReference type="OrthoDB" id="10263226at2759"/>
<feature type="compositionally biased region" description="Polar residues" evidence="3">
    <location>
        <begin position="502"/>
        <end position="513"/>
    </location>
</feature>
<keyword evidence="6" id="KW-1185">Reference proteome</keyword>
<dbReference type="FunFam" id="3.30.565.10:FF:000014">
    <property type="entry name" value="Mismatch repair endonuclease pms1, putative"/>
    <property type="match status" value="1"/>
</dbReference>
<feature type="domain" description="DNA mismatch repair protein S5" evidence="4">
    <location>
        <begin position="213"/>
        <end position="337"/>
    </location>
</feature>
<dbReference type="PROSITE" id="PS00058">
    <property type="entry name" value="DNA_MISMATCH_REPAIR_1"/>
    <property type="match status" value="1"/>
</dbReference>
<dbReference type="GO" id="GO:0006298">
    <property type="term" value="P:mismatch repair"/>
    <property type="evidence" value="ECO:0007669"/>
    <property type="project" value="InterPro"/>
</dbReference>
<feature type="compositionally biased region" description="Polar residues" evidence="3">
    <location>
        <begin position="379"/>
        <end position="388"/>
    </location>
</feature>
<protein>
    <submittedName>
        <fullName evidence="5">ATP-binding mismatch repair protein</fullName>
    </submittedName>
</protein>
<keyword evidence="5" id="KW-0547">Nucleotide-binding</keyword>
<dbReference type="Gene3D" id="3.30.565.10">
    <property type="entry name" value="Histidine kinase-like ATPase, C-terminal domain"/>
    <property type="match status" value="1"/>
</dbReference>
<dbReference type="InterPro" id="IPR038973">
    <property type="entry name" value="MutL/Mlh/Pms-like"/>
</dbReference>
<evidence type="ECO:0000256" key="1">
    <source>
        <dbReference type="ARBA" id="ARBA00006082"/>
    </source>
</evidence>
<dbReference type="NCBIfam" id="TIGR00585">
    <property type="entry name" value="mutl"/>
    <property type="match status" value="1"/>
</dbReference>
<dbReference type="SUPFAM" id="SSF54211">
    <property type="entry name" value="Ribosomal protein S5 domain 2-like"/>
    <property type="match status" value="1"/>
</dbReference>
<dbReference type="CDD" id="cd16926">
    <property type="entry name" value="HATPase_MutL-MLH-PMS-like"/>
    <property type="match status" value="1"/>
</dbReference>
<evidence type="ECO:0000256" key="2">
    <source>
        <dbReference type="ARBA" id="ARBA00022763"/>
    </source>
</evidence>
<name>A0A9W8I7I7_9FUNG</name>
<keyword evidence="2" id="KW-0227">DNA damage</keyword>
<dbReference type="GO" id="GO:0140664">
    <property type="term" value="F:ATP-dependent DNA damage sensor activity"/>
    <property type="evidence" value="ECO:0007669"/>
    <property type="project" value="InterPro"/>
</dbReference>
<dbReference type="GO" id="GO:0005524">
    <property type="term" value="F:ATP binding"/>
    <property type="evidence" value="ECO:0007669"/>
    <property type="project" value="UniProtKB-KW"/>
</dbReference>
<dbReference type="Gene3D" id="3.30.230.10">
    <property type="match status" value="1"/>
</dbReference>
<gene>
    <name evidence="5" type="primary">PMS1</name>
    <name evidence="5" type="ORF">IWW36_004853</name>
</gene>
<dbReference type="PANTHER" id="PTHR10073">
    <property type="entry name" value="DNA MISMATCH REPAIR PROTEIN MLH, PMS, MUTL"/>
    <property type="match status" value="1"/>
</dbReference>
<sequence>MQQIRQDTVHRLCAGQVIVDLGTSVKELVENSLDAGATLIDIKLKDSGLTSIEVADNGSGIDEANYKSLCLKHWTSKLTSFEDLESVQSFGFRGEALSSLCAVSRVLVTTATRETAPVGEQLEYNTEGQLVERKSVARERGTTVRLCEMFARWPVRHQEMKRNIKREFQRLVSLIEQYAVVSDGVRLSLSNQTKSGTFVPIRTMPHSDRVTRLLQVFGTQMRPHLAHFQLQRDPSKSEEDGLNLQIEGHMSKPLAEAGRSGSDKQFFFVNGRPCDFPKAKRLINEIYRSSIPTKYPVCAVFISINSSTIDVNLTPDKRSILLRYETQVLDTLRQVLMEQVIQPAESAFSVVSRQQTTLVPLQEEKGSGQARSEDEVMKKQSSQMHVAQTSVPGVIRCYVEDQSTADRLSNNNKQQQQQQKRAARESDDLAESIQMPSSSRPRLIDSTHALEPALDKRQPATVQAPAAKSLAANSLAANEPIAKAFGPSAKPKQPAELPIAKPSQSKRLQTMVI</sequence>
<reference evidence="5" key="1">
    <citation type="submission" date="2022-07" db="EMBL/GenBank/DDBJ databases">
        <title>Phylogenomic reconstructions and comparative analyses of Kickxellomycotina fungi.</title>
        <authorList>
            <person name="Reynolds N.K."/>
            <person name="Stajich J.E."/>
            <person name="Barry K."/>
            <person name="Grigoriev I.V."/>
            <person name="Crous P."/>
            <person name="Smith M.E."/>
        </authorList>
    </citation>
    <scope>NUCLEOTIDE SEQUENCE</scope>
    <source>
        <strain evidence="5">NRRL 1566</strain>
    </source>
</reference>
<feature type="region of interest" description="Disordered" evidence="3">
    <location>
        <begin position="484"/>
        <end position="513"/>
    </location>
</feature>
<dbReference type="GO" id="GO:0032389">
    <property type="term" value="C:MutLalpha complex"/>
    <property type="evidence" value="ECO:0007669"/>
    <property type="project" value="TreeGrafter"/>
</dbReference>
<feature type="compositionally biased region" description="Basic and acidic residues" evidence="3">
    <location>
        <begin position="362"/>
        <end position="378"/>
    </location>
</feature>
<feature type="region of interest" description="Disordered" evidence="3">
    <location>
        <begin position="405"/>
        <end position="443"/>
    </location>
</feature>
<dbReference type="GO" id="GO:0030983">
    <property type="term" value="F:mismatched DNA binding"/>
    <property type="evidence" value="ECO:0007669"/>
    <property type="project" value="InterPro"/>
</dbReference>
<evidence type="ECO:0000256" key="3">
    <source>
        <dbReference type="SAM" id="MobiDB-lite"/>
    </source>
</evidence>
<dbReference type="InterPro" id="IPR013507">
    <property type="entry name" value="DNA_mismatch_S5_2-like"/>
</dbReference>
<dbReference type="SMART" id="SM01340">
    <property type="entry name" value="DNA_mis_repair"/>
    <property type="match status" value="1"/>
</dbReference>
<dbReference type="Pfam" id="PF13589">
    <property type="entry name" value="HATPase_c_3"/>
    <property type="match status" value="1"/>
</dbReference>
<comment type="caution">
    <text evidence="5">The sequence shown here is derived from an EMBL/GenBank/DDBJ whole genome shotgun (WGS) entry which is preliminary data.</text>
</comment>
<feature type="compositionally biased region" description="Low complexity" evidence="3">
    <location>
        <begin position="410"/>
        <end position="420"/>
    </location>
</feature>
<dbReference type="GO" id="GO:0016887">
    <property type="term" value="F:ATP hydrolysis activity"/>
    <property type="evidence" value="ECO:0007669"/>
    <property type="project" value="InterPro"/>
</dbReference>
<feature type="non-terminal residue" evidence="5">
    <location>
        <position position="513"/>
    </location>
</feature>
<dbReference type="CDD" id="cd03484">
    <property type="entry name" value="MutL_Trans_hPMS_2_like"/>
    <property type="match status" value="1"/>
</dbReference>
<dbReference type="EMBL" id="JANBUW010000846">
    <property type="protein sequence ID" value="KAJ2845262.1"/>
    <property type="molecule type" value="Genomic_DNA"/>
</dbReference>
<evidence type="ECO:0000259" key="4">
    <source>
        <dbReference type="SMART" id="SM01340"/>
    </source>
</evidence>